<dbReference type="Proteomes" id="UP000260649">
    <property type="component" value="Unassembled WGS sequence"/>
</dbReference>
<feature type="region of interest" description="Disordered" evidence="1">
    <location>
        <begin position="187"/>
        <end position="216"/>
    </location>
</feature>
<evidence type="ECO:0000313" key="4">
    <source>
        <dbReference type="Proteomes" id="UP000260649"/>
    </source>
</evidence>
<proteinExistence type="predicted"/>
<sequence>MTLRDLTLQELHHLHRHELREAFPPEELKPFAAMKKLYRAGVYHPVGAWEGETLVGYALLWEAPQRKYVLIDYLGVTAARRNGGLGAELLRLLREKFRSWDGIIVESEAPEGGQSDGIRQRRMNFYRRNGYTFLRYDCMLFGVHYRVCLCSPNGKGSEEATMAAHQALYGSQFPGWAYRRFIQIPRDPDAPLQPKESWAEQRGLPGLEEDEKGREQ</sequence>
<comment type="caution">
    <text evidence="3">The sequence shown here is derived from an EMBL/GenBank/DDBJ whole genome shotgun (WGS) entry which is preliminary data.</text>
</comment>
<name>A0A3E2B674_9FIRM</name>
<dbReference type="GO" id="GO:0016747">
    <property type="term" value="F:acyltransferase activity, transferring groups other than amino-acyl groups"/>
    <property type="evidence" value="ECO:0007669"/>
    <property type="project" value="InterPro"/>
</dbReference>
<keyword evidence="4" id="KW-1185">Reference proteome</keyword>
<dbReference type="Pfam" id="PF00583">
    <property type="entry name" value="Acetyltransf_1"/>
    <property type="match status" value="1"/>
</dbReference>
<dbReference type="PROSITE" id="PS51186">
    <property type="entry name" value="GNAT"/>
    <property type="match status" value="1"/>
</dbReference>
<evidence type="ECO:0000259" key="2">
    <source>
        <dbReference type="PROSITE" id="PS51186"/>
    </source>
</evidence>
<feature type="domain" description="N-acetyltransferase" evidence="2">
    <location>
        <begin position="1"/>
        <end position="150"/>
    </location>
</feature>
<protein>
    <submittedName>
        <fullName evidence="3">GNAT family N-acetyltransferase</fullName>
    </submittedName>
</protein>
<organism evidence="3 4">
    <name type="scientific">Evtepia gabavorous</name>
    <dbReference type="NCBI Taxonomy" id="2211183"/>
    <lineage>
        <taxon>Bacteria</taxon>
        <taxon>Bacillati</taxon>
        <taxon>Bacillota</taxon>
        <taxon>Clostridia</taxon>
        <taxon>Eubacteriales</taxon>
        <taxon>Evtepia</taxon>
    </lineage>
</organism>
<reference evidence="3 4" key="1">
    <citation type="submission" date="2018-07" db="EMBL/GenBank/DDBJ databases">
        <title>GABA Modulating Bacteria of the Human Gut Microbiota.</title>
        <authorList>
            <person name="Strandwitz P."/>
            <person name="Kim K.H."/>
            <person name="Terekhova D."/>
            <person name="Liu J.K."/>
            <person name="Sharma A."/>
            <person name="Levering J."/>
            <person name="Mcdonald D."/>
            <person name="Dietrich D."/>
            <person name="Ramadhar T.R."/>
            <person name="Lekbua A."/>
            <person name="Mroue N."/>
            <person name="Liston C."/>
            <person name="Stewart E.J."/>
            <person name="Dubin M.J."/>
            <person name="Zengler K."/>
            <person name="Knight R."/>
            <person name="Gilbert J.A."/>
            <person name="Clardy J."/>
            <person name="Lewis K."/>
        </authorList>
    </citation>
    <scope>NUCLEOTIDE SEQUENCE [LARGE SCALE GENOMIC DNA]</scope>
    <source>
        <strain evidence="3 4">KLE1738</strain>
    </source>
</reference>
<evidence type="ECO:0000313" key="3">
    <source>
        <dbReference type="EMBL" id="RFT07542.1"/>
    </source>
</evidence>
<dbReference type="InterPro" id="IPR000182">
    <property type="entry name" value="GNAT_dom"/>
</dbReference>
<dbReference type="CDD" id="cd04301">
    <property type="entry name" value="NAT_SF"/>
    <property type="match status" value="1"/>
</dbReference>
<dbReference type="Gene3D" id="3.40.630.30">
    <property type="match status" value="1"/>
</dbReference>
<dbReference type="EMBL" id="QQRQ01000002">
    <property type="protein sequence ID" value="RFT07542.1"/>
    <property type="molecule type" value="Genomic_DNA"/>
</dbReference>
<keyword evidence="3" id="KW-0808">Transferase</keyword>
<dbReference type="GeneID" id="97994620"/>
<dbReference type="AlphaFoldDB" id="A0A3E2B674"/>
<evidence type="ECO:0000256" key="1">
    <source>
        <dbReference type="SAM" id="MobiDB-lite"/>
    </source>
</evidence>
<dbReference type="InterPro" id="IPR016181">
    <property type="entry name" value="Acyl_CoA_acyltransferase"/>
</dbReference>
<gene>
    <name evidence="3" type="ORF">DV520_02550</name>
</gene>
<dbReference type="SUPFAM" id="SSF55729">
    <property type="entry name" value="Acyl-CoA N-acyltransferases (Nat)"/>
    <property type="match status" value="1"/>
</dbReference>
<dbReference type="RefSeq" id="WP_021919781.1">
    <property type="nucleotide sequence ID" value="NZ_CAKXKJ010000009.1"/>
</dbReference>
<accession>A0A3E2B674</accession>
<dbReference type="OrthoDB" id="9127144at2"/>